<organism evidence="1 2">
    <name type="scientific">Micropruina glycogenica</name>
    <dbReference type="NCBI Taxonomy" id="75385"/>
    <lineage>
        <taxon>Bacteria</taxon>
        <taxon>Bacillati</taxon>
        <taxon>Actinomycetota</taxon>
        <taxon>Actinomycetes</taxon>
        <taxon>Propionibacteriales</taxon>
        <taxon>Nocardioidaceae</taxon>
        <taxon>Micropruina</taxon>
    </lineage>
</organism>
<evidence type="ECO:0008006" key="3">
    <source>
        <dbReference type="Google" id="ProtNLM"/>
    </source>
</evidence>
<dbReference type="NCBIfam" id="NF033179">
    <property type="entry name" value="TnsA_like_Actin"/>
    <property type="match status" value="1"/>
</dbReference>
<dbReference type="EMBL" id="LT985188">
    <property type="protein sequence ID" value="SPD87776.1"/>
    <property type="molecule type" value="Genomic_DNA"/>
</dbReference>
<dbReference type="KEGG" id="mgg:MPLG2_2746"/>
<reference evidence="1 2" key="1">
    <citation type="submission" date="2018-02" db="EMBL/GenBank/DDBJ databases">
        <authorList>
            <person name="Cohen D.B."/>
            <person name="Kent A.D."/>
        </authorList>
    </citation>
    <scope>NUCLEOTIDE SEQUENCE [LARGE SCALE GENOMIC DNA]</scope>
    <source>
        <strain evidence="1">1</strain>
    </source>
</reference>
<dbReference type="Proteomes" id="UP000238164">
    <property type="component" value="Chromosome 1"/>
</dbReference>
<keyword evidence="2" id="KW-1185">Reference proteome</keyword>
<proteinExistence type="predicted"/>
<evidence type="ECO:0000313" key="1">
    <source>
        <dbReference type="EMBL" id="SPD87776.1"/>
    </source>
</evidence>
<name>A0A2N9JJ42_9ACTN</name>
<gene>
    <name evidence="1" type="ORF">MPLG2_2746</name>
</gene>
<evidence type="ECO:0000313" key="2">
    <source>
        <dbReference type="Proteomes" id="UP000238164"/>
    </source>
</evidence>
<dbReference type="OrthoDB" id="3403133at2"/>
<dbReference type="InterPro" id="IPR048000">
    <property type="entry name" value="TnsA-like"/>
</dbReference>
<protein>
    <recommendedName>
        <fullName evidence="3">TnsA-like heteromeric transposase endonuclease subunit</fullName>
    </recommendedName>
</protein>
<accession>A0A2N9JJ42</accession>
<dbReference type="AlphaFoldDB" id="A0A2N9JJ42"/>
<dbReference type="RefSeq" id="WP_158681162.1">
    <property type="nucleotide sequence ID" value="NZ_BAAAGO010000029.1"/>
</dbReference>
<sequence>MTNCNDPLRPEPEPGEVVWLFKVDGGATVRWDWSNGSPALRQLRPHRSPKARAFAKNAPALVFSYTVAGHLLVESGLERELVEELDGDPSVSWMVAQPAELHFLADGRRVKRHIPDLLVVTGDGVTVWDARPRERQDKAFQQLVNWTRSACSDVGWGYRVFAGHQPVRRINGLWLAAYRHASVCIEAYADVIRQGIADGTIRGVGDIAARDSGYGQLIAAMYHLLWARRLACDLDQPITPSTSLSWVGE</sequence>